<dbReference type="PROSITE" id="PS50109">
    <property type="entry name" value="HIS_KIN"/>
    <property type="match status" value="1"/>
</dbReference>
<dbReference type="RefSeq" id="WP_234023801.1">
    <property type="nucleotide sequence ID" value="NZ_CP012673.1"/>
</dbReference>
<dbReference type="PANTHER" id="PTHR43711:SF1">
    <property type="entry name" value="HISTIDINE KINASE 1"/>
    <property type="match status" value="1"/>
</dbReference>
<dbReference type="Pfam" id="PF02518">
    <property type="entry name" value="HATPase_c"/>
    <property type="match status" value="1"/>
</dbReference>
<dbReference type="InterPro" id="IPR003594">
    <property type="entry name" value="HATPase_dom"/>
</dbReference>
<accession>A0A2L0ESS7</accession>
<comment type="catalytic activity">
    <reaction evidence="1">
        <text>ATP + protein L-histidine = ADP + protein N-phospho-L-histidine.</text>
        <dbReference type="EC" id="2.7.13.3"/>
    </reaction>
</comment>
<keyword evidence="5" id="KW-0902">Two-component regulatory system</keyword>
<evidence type="ECO:0000259" key="6">
    <source>
        <dbReference type="PROSITE" id="PS50109"/>
    </source>
</evidence>
<dbReference type="InterPro" id="IPR005467">
    <property type="entry name" value="His_kinase_dom"/>
</dbReference>
<dbReference type="EMBL" id="CP012673">
    <property type="protein sequence ID" value="AUX42356.1"/>
    <property type="molecule type" value="Genomic_DNA"/>
</dbReference>
<gene>
    <name evidence="7" type="ORF">SOCE26_037860</name>
</gene>
<proteinExistence type="predicted"/>
<protein>
    <recommendedName>
        <fullName evidence="2">histidine kinase</fullName>
        <ecNumber evidence="2">2.7.13.3</ecNumber>
    </recommendedName>
</protein>
<feature type="domain" description="Histidine kinase" evidence="6">
    <location>
        <begin position="1"/>
        <end position="80"/>
    </location>
</feature>
<dbReference type="GO" id="GO:0000160">
    <property type="term" value="P:phosphorelay signal transduction system"/>
    <property type="evidence" value="ECO:0007669"/>
    <property type="project" value="UniProtKB-KW"/>
</dbReference>
<dbReference type="InterPro" id="IPR036890">
    <property type="entry name" value="HATPase_C_sf"/>
</dbReference>
<sequence length="87" mass="9062">MRTRAGGEGRVEVCVADSGEGVAAGDLERIFEPFFTTKAHGLGVGLAISRAIVEAHGGRLWAECGAGEGTTFRCAVPVWEAGMGREL</sequence>
<evidence type="ECO:0000313" key="7">
    <source>
        <dbReference type="EMBL" id="AUX42356.1"/>
    </source>
</evidence>
<dbReference type="PANTHER" id="PTHR43711">
    <property type="entry name" value="TWO-COMPONENT HISTIDINE KINASE"/>
    <property type="match status" value="1"/>
</dbReference>
<dbReference type="GO" id="GO:0004673">
    <property type="term" value="F:protein histidine kinase activity"/>
    <property type="evidence" value="ECO:0007669"/>
    <property type="project" value="UniProtKB-EC"/>
</dbReference>
<evidence type="ECO:0000256" key="1">
    <source>
        <dbReference type="ARBA" id="ARBA00000085"/>
    </source>
</evidence>
<dbReference type="PRINTS" id="PR00344">
    <property type="entry name" value="BCTRLSENSOR"/>
</dbReference>
<dbReference type="AlphaFoldDB" id="A0A2L0ESS7"/>
<dbReference type="Proteomes" id="UP000238348">
    <property type="component" value="Chromosome"/>
</dbReference>
<dbReference type="EC" id="2.7.13.3" evidence="2"/>
<dbReference type="InterPro" id="IPR050736">
    <property type="entry name" value="Sensor_HK_Regulatory"/>
</dbReference>
<dbReference type="InterPro" id="IPR004358">
    <property type="entry name" value="Sig_transdc_His_kin-like_C"/>
</dbReference>
<reference evidence="7 8" key="1">
    <citation type="submission" date="2015-09" db="EMBL/GenBank/DDBJ databases">
        <title>Sorangium comparison.</title>
        <authorList>
            <person name="Zaburannyi N."/>
            <person name="Bunk B."/>
            <person name="Overmann J."/>
            <person name="Mueller R."/>
        </authorList>
    </citation>
    <scope>NUCLEOTIDE SEQUENCE [LARGE SCALE GENOMIC DNA]</scope>
    <source>
        <strain evidence="7 8">So ce26</strain>
    </source>
</reference>
<evidence type="ECO:0000313" key="8">
    <source>
        <dbReference type="Proteomes" id="UP000238348"/>
    </source>
</evidence>
<keyword evidence="3" id="KW-0808">Transferase</keyword>
<dbReference type="Gene3D" id="3.30.565.10">
    <property type="entry name" value="Histidine kinase-like ATPase, C-terminal domain"/>
    <property type="match status" value="1"/>
</dbReference>
<organism evidence="7 8">
    <name type="scientific">Sorangium cellulosum</name>
    <name type="common">Polyangium cellulosum</name>
    <dbReference type="NCBI Taxonomy" id="56"/>
    <lineage>
        <taxon>Bacteria</taxon>
        <taxon>Pseudomonadati</taxon>
        <taxon>Myxococcota</taxon>
        <taxon>Polyangia</taxon>
        <taxon>Polyangiales</taxon>
        <taxon>Polyangiaceae</taxon>
        <taxon>Sorangium</taxon>
    </lineage>
</organism>
<evidence type="ECO:0000256" key="4">
    <source>
        <dbReference type="ARBA" id="ARBA00022777"/>
    </source>
</evidence>
<keyword evidence="4" id="KW-0418">Kinase</keyword>
<dbReference type="SMART" id="SM00387">
    <property type="entry name" value="HATPase_c"/>
    <property type="match status" value="1"/>
</dbReference>
<evidence type="ECO:0000256" key="5">
    <source>
        <dbReference type="ARBA" id="ARBA00023012"/>
    </source>
</evidence>
<evidence type="ECO:0000256" key="2">
    <source>
        <dbReference type="ARBA" id="ARBA00012438"/>
    </source>
</evidence>
<evidence type="ECO:0000256" key="3">
    <source>
        <dbReference type="ARBA" id="ARBA00022679"/>
    </source>
</evidence>
<dbReference type="SUPFAM" id="SSF55874">
    <property type="entry name" value="ATPase domain of HSP90 chaperone/DNA topoisomerase II/histidine kinase"/>
    <property type="match status" value="1"/>
</dbReference>
<name>A0A2L0ESS7_SORCE</name>